<dbReference type="AlphaFoldDB" id="A0AAE4C7N4"/>
<accession>A0AAE4C7N4</accession>
<dbReference type="InterPro" id="IPR036390">
    <property type="entry name" value="WH_DNA-bd_sf"/>
</dbReference>
<dbReference type="Gene3D" id="1.10.10.10">
    <property type="entry name" value="Winged helix-like DNA-binding domain superfamily/Winged helix DNA-binding domain"/>
    <property type="match status" value="1"/>
</dbReference>
<dbReference type="InterPro" id="IPR036388">
    <property type="entry name" value="WH-like_DNA-bd_sf"/>
</dbReference>
<dbReference type="EMBL" id="JAVDYB010000001">
    <property type="protein sequence ID" value="MDR7274063.1"/>
    <property type="molecule type" value="Genomic_DNA"/>
</dbReference>
<organism evidence="1 2">
    <name type="scientific">Catenuloplanes atrovinosus</name>
    <dbReference type="NCBI Taxonomy" id="137266"/>
    <lineage>
        <taxon>Bacteria</taxon>
        <taxon>Bacillati</taxon>
        <taxon>Actinomycetota</taxon>
        <taxon>Actinomycetes</taxon>
        <taxon>Micromonosporales</taxon>
        <taxon>Micromonosporaceae</taxon>
        <taxon>Catenuloplanes</taxon>
    </lineage>
</organism>
<keyword evidence="2" id="KW-1185">Reference proteome</keyword>
<evidence type="ECO:0000313" key="2">
    <source>
        <dbReference type="Proteomes" id="UP001183643"/>
    </source>
</evidence>
<protein>
    <submittedName>
        <fullName evidence="1">DNA-binding MarR family transcriptional regulator</fullName>
    </submittedName>
</protein>
<dbReference type="SUPFAM" id="SSF46785">
    <property type="entry name" value="Winged helix' DNA-binding domain"/>
    <property type="match status" value="1"/>
</dbReference>
<dbReference type="Proteomes" id="UP001183643">
    <property type="component" value="Unassembled WGS sequence"/>
</dbReference>
<keyword evidence="1" id="KW-0238">DNA-binding</keyword>
<proteinExistence type="predicted"/>
<evidence type="ECO:0000313" key="1">
    <source>
        <dbReference type="EMBL" id="MDR7274063.1"/>
    </source>
</evidence>
<sequence>MDLELSQHHLAAGLARVAVAVRAADDGAPAAERTLAQQQVLLVLGRRPGSYPLSELSKDLGMTTKSLLAAVETLVAEGLVTMGPTPSFSPGDVRLSLTERGRAEPVEPMNWAADLLHGLHDLDALRRQHLLDVVTTKIRTMQQADQIPVTKMCVTCRFFESYAYPGSGQPHHCWLVGSPFGHLDIRLRCPEAKPGEAMHVMLAPRDDD</sequence>
<reference evidence="1" key="1">
    <citation type="submission" date="2023-07" db="EMBL/GenBank/DDBJ databases">
        <title>Sequencing the genomes of 1000 actinobacteria strains.</title>
        <authorList>
            <person name="Klenk H.-P."/>
        </authorList>
    </citation>
    <scope>NUCLEOTIDE SEQUENCE</scope>
    <source>
        <strain evidence="1">DSM 44707</strain>
    </source>
</reference>
<gene>
    <name evidence="1" type="ORF">J2S41_000841</name>
</gene>
<dbReference type="GO" id="GO:0003677">
    <property type="term" value="F:DNA binding"/>
    <property type="evidence" value="ECO:0007669"/>
    <property type="project" value="UniProtKB-KW"/>
</dbReference>
<name>A0AAE4C7N4_9ACTN</name>
<comment type="caution">
    <text evidence="1">The sequence shown here is derived from an EMBL/GenBank/DDBJ whole genome shotgun (WGS) entry which is preliminary data.</text>
</comment>
<dbReference type="RefSeq" id="WP_310363305.1">
    <property type="nucleotide sequence ID" value="NZ_JAVDYB010000001.1"/>
</dbReference>